<dbReference type="InterPro" id="IPR002925">
    <property type="entry name" value="Dienelactn_hydro"/>
</dbReference>
<dbReference type="EMBL" id="HBHP01037071">
    <property type="protein sequence ID" value="CAD9778773.1"/>
    <property type="molecule type" value="Transcribed_RNA"/>
</dbReference>
<organism evidence="2">
    <name type="scientific">Lotharella oceanica</name>
    <dbReference type="NCBI Taxonomy" id="641309"/>
    <lineage>
        <taxon>Eukaryota</taxon>
        <taxon>Sar</taxon>
        <taxon>Rhizaria</taxon>
        <taxon>Cercozoa</taxon>
        <taxon>Chlorarachniophyceae</taxon>
        <taxon>Lotharella</taxon>
    </lineage>
</organism>
<evidence type="ECO:0000313" key="2">
    <source>
        <dbReference type="EMBL" id="CAD9778773.1"/>
    </source>
</evidence>
<dbReference type="PANTHER" id="PTHR47668:SF1">
    <property type="entry name" value="DIENELACTONE HYDROLASE DOMAIN-CONTAINING PROTEIN-RELATED"/>
    <property type="match status" value="1"/>
</dbReference>
<dbReference type="Gene3D" id="3.40.50.1820">
    <property type="entry name" value="alpha/beta hydrolase"/>
    <property type="match status" value="1"/>
</dbReference>
<protein>
    <recommendedName>
        <fullName evidence="1">Dienelactone hydrolase domain-containing protein</fullName>
    </recommendedName>
</protein>
<evidence type="ECO:0000259" key="1">
    <source>
        <dbReference type="Pfam" id="PF01738"/>
    </source>
</evidence>
<dbReference type="GO" id="GO:0016787">
    <property type="term" value="F:hydrolase activity"/>
    <property type="evidence" value="ECO:0007669"/>
    <property type="project" value="InterPro"/>
</dbReference>
<dbReference type="SUPFAM" id="SSF53474">
    <property type="entry name" value="alpha/beta-Hydrolases"/>
    <property type="match status" value="1"/>
</dbReference>
<accession>A0A7S2XKL2</accession>
<proteinExistence type="predicted"/>
<dbReference type="AlphaFoldDB" id="A0A7S2XKL2"/>
<name>A0A7S2XKL2_9EUKA</name>
<gene>
    <name evidence="2" type="ORF">LSP00402_LOCUS22789</name>
</gene>
<dbReference type="PANTHER" id="PTHR47668">
    <property type="entry name" value="DIENELACTONE HYDROLASE FAMILY PROTEIN (AFU_ORTHOLOGUE AFUA_6G01940)"/>
    <property type="match status" value="1"/>
</dbReference>
<dbReference type="Pfam" id="PF01738">
    <property type="entry name" value="DLH"/>
    <property type="match status" value="1"/>
</dbReference>
<sequence length="193" mass="21526">MLKTLSICDAHFRFMFFAIAFPPCSPCALLNNKETTMCRWGKECELKNTNTDIREAVVPFIRKFSKGVKMASIGLLGFCWGGLMCFGCAGLDQTFTYSAIGTIHGAKLTGQLASKIKCPAMVCPSKDDPPFDDIKKVLDTKPFSKHCVYHNFTEQIHGFCAARGDWTKKETKADVDKALGMMIEFFGKMADYE</sequence>
<reference evidence="2" key="1">
    <citation type="submission" date="2021-01" db="EMBL/GenBank/DDBJ databases">
        <authorList>
            <person name="Corre E."/>
            <person name="Pelletier E."/>
            <person name="Niang G."/>
            <person name="Scheremetjew M."/>
            <person name="Finn R."/>
            <person name="Kale V."/>
            <person name="Holt S."/>
            <person name="Cochrane G."/>
            <person name="Meng A."/>
            <person name="Brown T."/>
            <person name="Cohen L."/>
        </authorList>
    </citation>
    <scope>NUCLEOTIDE SEQUENCE</scope>
    <source>
        <strain evidence="2">CCMP622</strain>
    </source>
</reference>
<dbReference type="InterPro" id="IPR029058">
    <property type="entry name" value="AB_hydrolase_fold"/>
</dbReference>
<feature type="domain" description="Dienelactone hydrolase" evidence="1">
    <location>
        <begin position="49"/>
        <end position="188"/>
    </location>
</feature>